<organism evidence="1 2">
    <name type="scientific">Paramecium pentaurelia</name>
    <dbReference type="NCBI Taxonomy" id="43138"/>
    <lineage>
        <taxon>Eukaryota</taxon>
        <taxon>Sar</taxon>
        <taxon>Alveolata</taxon>
        <taxon>Ciliophora</taxon>
        <taxon>Intramacronucleata</taxon>
        <taxon>Oligohymenophorea</taxon>
        <taxon>Peniculida</taxon>
        <taxon>Parameciidae</taxon>
        <taxon>Paramecium</taxon>
    </lineage>
</organism>
<sequence length="380" mass="45256">MQNNNPLSRNSNRYPIITPPHKQQIEQEYSSALILSPIQKAEPDYYLKQKIIELLLQIKNFSQKIVDFSFEEKLKQLKYLINFLEKCTENDQSIDWEQLKSHLLWLREQYLNKENNFRDHIKNILSFNNIDNTDLVKFIRQISTKKFEISYQECQSLLFLQQELNSLEIFTSVLKPRVEQYKEILYYEKTDSPIVKYTKNQVQNPYSMTKNDLHSFIGLLNKYYKFEAIPKTQEKYVQYMIWTPDINYNNIQYSKVLILILEIPLETNTCTYALLNIIQQQNQRVCKSTSIGKMRSQLHQLSQQIGCSTFTPTLVSEFKLETVIQELLKIVAPKINMHNLIQFLQENDYFLREDKNKSIGYEGNYILDAFEIERLGFLLE</sequence>
<evidence type="ECO:0000313" key="2">
    <source>
        <dbReference type="Proteomes" id="UP000689195"/>
    </source>
</evidence>
<keyword evidence="2" id="KW-1185">Reference proteome</keyword>
<dbReference type="Proteomes" id="UP000689195">
    <property type="component" value="Unassembled WGS sequence"/>
</dbReference>
<dbReference type="OrthoDB" id="309455at2759"/>
<name>A0A8S1Y5R9_9CILI</name>
<accession>A0A8S1Y5R9</accession>
<evidence type="ECO:0000313" key="1">
    <source>
        <dbReference type="EMBL" id="CAD8209189.1"/>
    </source>
</evidence>
<dbReference type="EMBL" id="CAJJDO010000153">
    <property type="protein sequence ID" value="CAD8209189.1"/>
    <property type="molecule type" value="Genomic_DNA"/>
</dbReference>
<reference evidence="1" key="1">
    <citation type="submission" date="2021-01" db="EMBL/GenBank/DDBJ databases">
        <authorList>
            <consortium name="Genoscope - CEA"/>
            <person name="William W."/>
        </authorList>
    </citation>
    <scope>NUCLEOTIDE SEQUENCE</scope>
</reference>
<protein>
    <submittedName>
        <fullName evidence="1">Uncharacterized protein</fullName>
    </submittedName>
</protein>
<proteinExistence type="predicted"/>
<dbReference type="AlphaFoldDB" id="A0A8S1Y5R9"/>
<comment type="caution">
    <text evidence="1">The sequence shown here is derived from an EMBL/GenBank/DDBJ whole genome shotgun (WGS) entry which is preliminary data.</text>
</comment>
<gene>
    <name evidence="1" type="ORF">PPENT_87.1.T1530110</name>
</gene>